<dbReference type="Proteomes" id="UP001595378">
    <property type="component" value="Unassembled WGS sequence"/>
</dbReference>
<evidence type="ECO:0000313" key="2">
    <source>
        <dbReference type="EMBL" id="MFC3100849.1"/>
    </source>
</evidence>
<reference evidence="3" key="1">
    <citation type="journal article" date="2019" name="Int. J. Syst. Evol. Microbiol.">
        <title>The Global Catalogue of Microorganisms (GCM) 10K type strain sequencing project: providing services to taxonomists for standard genome sequencing and annotation.</title>
        <authorList>
            <consortium name="The Broad Institute Genomics Platform"/>
            <consortium name="The Broad Institute Genome Sequencing Center for Infectious Disease"/>
            <person name="Wu L."/>
            <person name="Ma J."/>
        </authorList>
    </citation>
    <scope>NUCLEOTIDE SEQUENCE [LARGE SCALE GENOMIC DNA]</scope>
    <source>
        <strain evidence="3">KCTC 52606</strain>
    </source>
</reference>
<organism evidence="2 3">
    <name type="scientific">Alteraurantiacibacter lauratis</name>
    <dbReference type="NCBI Taxonomy" id="2054627"/>
    <lineage>
        <taxon>Bacteria</taxon>
        <taxon>Pseudomonadati</taxon>
        <taxon>Pseudomonadota</taxon>
        <taxon>Alphaproteobacteria</taxon>
        <taxon>Sphingomonadales</taxon>
        <taxon>Erythrobacteraceae</taxon>
        <taxon>Alteraurantiacibacter</taxon>
    </lineage>
</organism>
<dbReference type="EMBL" id="JBHRSU010000028">
    <property type="protein sequence ID" value="MFC3100849.1"/>
    <property type="molecule type" value="Genomic_DNA"/>
</dbReference>
<evidence type="ECO:0008006" key="4">
    <source>
        <dbReference type="Google" id="ProtNLM"/>
    </source>
</evidence>
<protein>
    <recommendedName>
        <fullName evidence="4">SH3 domain-containing protein</fullName>
    </recommendedName>
</protein>
<dbReference type="PROSITE" id="PS51257">
    <property type="entry name" value="PROKAR_LIPOPROTEIN"/>
    <property type="match status" value="1"/>
</dbReference>
<evidence type="ECO:0000256" key="1">
    <source>
        <dbReference type="SAM" id="SignalP"/>
    </source>
</evidence>
<accession>A0ABV7EDS4</accession>
<gene>
    <name evidence="2" type="ORF">ACFODK_08115</name>
</gene>
<sequence>MTTPIRLSLALPLLLLVAACDQGDAPPSAMATQETAAAAGTPEELLTRYTALSPAGEFAPKDDCLNLAGAPEFRRALAQAVIARDTYALLALADPAIGLDFGGGSGLDTLRARLTDPEYGLWEELEAILPLGCAAGTDGNSLTMPHYFAADIGERDPYATYIAIGSDIPLRAGAWDDAEVLANVGWQGVEVSEYPGEGASFASVITSDGRQGFVAMSDLRSLIDYRLLANRGDDGWKITMLIAGD</sequence>
<name>A0ABV7EDS4_9SPHN</name>
<dbReference type="RefSeq" id="WP_336919892.1">
    <property type="nucleotide sequence ID" value="NZ_JBANRN010000013.1"/>
</dbReference>
<keyword evidence="3" id="KW-1185">Reference proteome</keyword>
<comment type="caution">
    <text evidence="2">The sequence shown here is derived from an EMBL/GenBank/DDBJ whole genome shotgun (WGS) entry which is preliminary data.</text>
</comment>
<feature type="signal peptide" evidence="1">
    <location>
        <begin position="1"/>
        <end position="23"/>
    </location>
</feature>
<evidence type="ECO:0000313" key="3">
    <source>
        <dbReference type="Proteomes" id="UP001595378"/>
    </source>
</evidence>
<proteinExistence type="predicted"/>
<keyword evidence="1" id="KW-0732">Signal</keyword>
<feature type="chain" id="PRO_5046044760" description="SH3 domain-containing protein" evidence="1">
    <location>
        <begin position="24"/>
        <end position="245"/>
    </location>
</feature>